<gene>
    <name evidence="3" type="ORF">I5M27_14510</name>
</gene>
<feature type="transmembrane region" description="Helical" evidence="1">
    <location>
        <begin position="403"/>
        <end position="422"/>
    </location>
</feature>
<evidence type="ECO:0000313" key="3">
    <source>
        <dbReference type="EMBL" id="MBK0404205.1"/>
    </source>
</evidence>
<keyword evidence="4" id="KW-1185">Reference proteome</keyword>
<feature type="transmembrane region" description="Helical" evidence="1">
    <location>
        <begin position="352"/>
        <end position="368"/>
    </location>
</feature>
<dbReference type="EMBL" id="JAEHFX010000008">
    <property type="protein sequence ID" value="MBK0404205.1"/>
    <property type="molecule type" value="Genomic_DNA"/>
</dbReference>
<dbReference type="InterPro" id="IPR046278">
    <property type="entry name" value="DUF6311"/>
</dbReference>
<evidence type="ECO:0000259" key="2">
    <source>
        <dbReference type="Pfam" id="PF19830"/>
    </source>
</evidence>
<sequence length="625" mass="73039">MMFRNRDNVFMLALLVLQAVIIFYTFRDVLSTSDEFLLVNSWDGLKNYFTYYAWLKQPETAPFFHFTQHNYPFGETVLYTDNTPLFAALVKVFSRWVFDLTPYALSLHNAFMVAGLAVASLILYRIFRLLRTPQGIAFAAAFFLPWISPQLLRLKLGHYNLSFSWVLLLVVYLLLKLYQHFPDRRKTLQLSGALVVTLVLSSFLHMYYLLLNLSFIGFFFLFWFLRCLLKKREINVWVGVLGLINVCIPPALVLAIIRLPDENYHLRRSIAEGYDRLDWKLNLEAFITPYPYNKLKLEFLRYPEIPYESWLYLGGFVLGSFIVWLIMMVLLRIGLVKINRLSEKEPELIKPFLWLFGLSALGCTFIAMGETYAFFGGAFTFTNYFNLFFYIHQFSEVVTQFRVLSRFAWIVFWFCNIAAVYWLGFVWKHYTQPVWLKLLVVPGLLLLLAIDMRDMRKHISKVKGENVMSHPKHLQFMRNLAGNLDPQEFQAILPIPFYHEGSEDYDISLFPDDAFYRGSIQLSEVTGLPIMASKLSRTPPVQVQHFLSIFLALKPDTALTNRLNAKPVLVLYNRAYYNGQNNFYQDLKREPALSAYKKGKNLSAEKGWEMLAQQGDYVLYKAYLK</sequence>
<dbReference type="Pfam" id="PF19830">
    <property type="entry name" value="DUF6311"/>
    <property type="match status" value="1"/>
</dbReference>
<feature type="transmembrane region" description="Helical" evidence="1">
    <location>
        <begin position="158"/>
        <end position="175"/>
    </location>
</feature>
<evidence type="ECO:0000256" key="1">
    <source>
        <dbReference type="SAM" id="Phobius"/>
    </source>
</evidence>
<feature type="transmembrane region" description="Helical" evidence="1">
    <location>
        <begin position="434"/>
        <end position="452"/>
    </location>
</feature>
<keyword evidence="1" id="KW-0472">Membrane</keyword>
<feature type="domain" description="DUF6311" evidence="2">
    <location>
        <begin position="14"/>
        <end position="446"/>
    </location>
</feature>
<protein>
    <recommendedName>
        <fullName evidence="2">DUF6311 domain-containing protein</fullName>
    </recommendedName>
</protein>
<feature type="transmembrane region" description="Helical" evidence="1">
    <location>
        <begin position="374"/>
        <end position="391"/>
    </location>
</feature>
<accession>A0ABS1C4C3</accession>
<proteinExistence type="predicted"/>
<organism evidence="3 4">
    <name type="scientific">Adhaeribacter terrigena</name>
    <dbReference type="NCBI Taxonomy" id="2793070"/>
    <lineage>
        <taxon>Bacteria</taxon>
        <taxon>Pseudomonadati</taxon>
        <taxon>Bacteroidota</taxon>
        <taxon>Cytophagia</taxon>
        <taxon>Cytophagales</taxon>
        <taxon>Hymenobacteraceae</taxon>
        <taxon>Adhaeribacter</taxon>
    </lineage>
</organism>
<reference evidence="3 4" key="1">
    <citation type="submission" date="2020-12" db="EMBL/GenBank/DDBJ databases">
        <title>Bacterial novel species Adhaeribacter sp. BT258 isolated from soil.</title>
        <authorList>
            <person name="Jung H.-Y."/>
        </authorList>
    </citation>
    <scope>NUCLEOTIDE SEQUENCE [LARGE SCALE GENOMIC DNA]</scope>
    <source>
        <strain evidence="3 4">BT258</strain>
    </source>
</reference>
<keyword evidence="1" id="KW-1133">Transmembrane helix</keyword>
<feature type="transmembrane region" description="Helical" evidence="1">
    <location>
        <begin position="310"/>
        <end position="331"/>
    </location>
</feature>
<feature type="transmembrane region" description="Helical" evidence="1">
    <location>
        <begin position="210"/>
        <end position="229"/>
    </location>
</feature>
<name>A0ABS1C4C3_9BACT</name>
<comment type="caution">
    <text evidence="3">The sequence shown here is derived from an EMBL/GenBank/DDBJ whole genome shotgun (WGS) entry which is preliminary data.</text>
</comment>
<keyword evidence="1" id="KW-0812">Transmembrane</keyword>
<dbReference type="Proteomes" id="UP000644147">
    <property type="component" value="Unassembled WGS sequence"/>
</dbReference>
<evidence type="ECO:0000313" key="4">
    <source>
        <dbReference type="Proteomes" id="UP000644147"/>
    </source>
</evidence>
<feature type="transmembrane region" description="Helical" evidence="1">
    <location>
        <begin position="236"/>
        <end position="257"/>
    </location>
</feature>
<feature type="transmembrane region" description="Helical" evidence="1">
    <location>
        <begin position="103"/>
        <end position="124"/>
    </location>
</feature>